<evidence type="ECO:0000256" key="1">
    <source>
        <dbReference type="SAM" id="MobiDB-lite"/>
    </source>
</evidence>
<feature type="compositionally biased region" description="Low complexity" evidence="1">
    <location>
        <begin position="974"/>
        <end position="983"/>
    </location>
</feature>
<feature type="compositionally biased region" description="Basic and acidic residues" evidence="1">
    <location>
        <begin position="954"/>
        <end position="964"/>
    </location>
</feature>
<feature type="compositionally biased region" description="Basic and acidic residues" evidence="1">
    <location>
        <begin position="1046"/>
        <end position="1056"/>
    </location>
</feature>
<protein>
    <submittedName>
        <fullName evidence="3">Uncharacterized protein LOC108675819 isoform X1</fullName>
    </submittedName>
</protein>
<keyword evidence="2" id="KW-1185">Reference proteome</keyword>
<dbReference type="KEGG" id="hazt:108675819"/>
<evidence type="ECO:0000313" key="3">
    <source>
        <dbReference type="RefSeq" id="XP_018019336.2"/>
    </source>
</evidence>
<evidence type="ECO:0000313" key="2">
    <source>
        <dbReference type="Proteomes" id="UP000694843"/>
    </source>
</evidence>
<feature type="region of interest" description="Disordered" evidence="1">
    <location>
        <begin position="161"/>
        <end position="237"/>
    </location>
</feature>
<feature type="compositionally biased region" description="Low complexity" evidence="1">
    <location>
        <begin position="520"/>
        <end position="529"/>
    </location>
</feature>
<accession>A0A8B7P2T0</accession>
<feature type="compositionally biased region" description="Polar residues" evidence="1">
    <location>
        <begin position="901"/>
        <end position="921"/>
    </location>
</feature>
<dbReference type="RefSeq" id="XP_018019336.2">
    <property type="nucleotide sequence ID" value="XM_018163847.2"/>
</dbReference>
<name>A0A8B7P2T0_HYAAZ</name>
<dbReference type="AlphaFoldDB" id="A0A8B7P2T0"/>
<gene>
    <name evidence="3" type="primary">LOC108675819</name>
</gene>
<feature type="region of interest" description="Disordered" evidence="1">
    <location>
        <begin position="1020"/>
        <end position="1082"/>
    </location>
</feature>
<feature type="region of interest" description="Disordered" evidence="1">
    <location>
        <begin position="872"/>
        <end position="1003"/>
    </location>
</feature>
<dbReference type="GeneID" id="108675819"/>
<dbReference type="OrthoDB" id="2134133at2759"/>
<proteinExistence type="predicted"/>
<feature type="region of interest" description="Disordered" evidence="1">
    <location>
        <begin position="1"/>
        <end position="57"/>
    </location>
</feature>
<organism evidence="2 3">
    <name type="scientific">Hyalella azteca</name>
    <name type="common">Amphipod</name>
    <dbReference type="NCBI Taxonomy" id="294128"/>
    <lineage>
        <taxon>Eukaryota</taxon>
        <taxon>Metazoa</taxon>
        <taxon>Ecdysozoa</taxon>
        <taxon>Arthropoda</taxon>
        <taxon>Crustacea</taxon>
        <taxon>Multicrustacea</taxon>
        <taxon>Malacostraca</taxon>
        <taxon>Eumalacostraca</taxon>
        <taxon>Peracarida</taxon>
        <taxon>Amphipoda</taxon>
        <taxon>Senticaudata</taxon>
        <taxon>Talitrida</taxon>
        <taxon>Talitroidea</taxon>
        <taxon>Hyalellidae</taxon>
        <taxon>Hyalella</taxon>
    </lineage>
</organism>
<feature type="compositionally biased region" description="Basic and acidic residues" evidence="1">
    <location>
        <begin position="10"/>
        <end position="21"/>
    </location>
</feature>
<dbReference type="Proteomes" id="UP000694843">
    <property type="component" value="Unplaced"/>
</dbReference>
<feature type="region of interest" description="Disordered" evidence="1">
    <location>
        <begin position="473"/>
        <end position="536"/>
    </location>
</feature>
<feature type="compositionally biased region" description="Polar residues" evidence="1">
    <location>
        <begin position="47"/>
        <end position="57"/>
    </location>
</feature>
<sequence length="1106" mass="121498">MGTLADDLEQELRSLGVREDLGSDESDITPTNSPPDPETFFKPFNQADGTSYPSSKTSGFWEDASLGRFSQMSNYSSSSDSSLSWGEDNFEYEATRQVTVLFEQLDDLLFSDLNQFPNYPIVPLQQKAKGSNSIHHEKARAKKSPIKVSFIKNWKQKGAKNIKDLPARKKNRTQPQKLQHNDDGSCSGSDSSNEVVWETLSKPKKDISNGKKSRKLKNEIFVQKQQKQQQKSLRKKLSTISELGAHSKKSLSDEALNVSSLKLPKTVRRYSDSDGEDTAGVKQSLVDANLIGNGNQIKKLSVQMEAARRNDESSKTAKVEADGATISTASSGSNLRGGIYAMGFTAPQGVQVTSPMLLNTPATPPGVPLNPTPLMIEESSYWSSRFPYLRVTGRAIDPLKLKLLESFAFADNSTLPNGSSLGLEVQNSISEEESLTNNGEEIIAEDGHYDPDVGYLCLTGSYLPYSFPSRKASYDARSSNRQDSMQTPIPDTQQQLDNRTKNITDRSISNDPSCVNTDPSKNNGSTSKKSSLEKRQVWSGSQDPVILKEQVLLTLFDSMWPQVINVVGGLVHRYSCHLLASVAALSNPGSRETTSRGSRIDSSSTMSEMEVWRRLDSASIFSRRSSMQNSLYSASREPSALARSLPHSADQRSLLFRRSKLSTEARDFDIQEEARAGCAYDENGACLLRSASSGGRSRLSTAKALMQIQRSPLSPACSNEANVVSLPSLDIPSQRPQSSVSSLSSLSTTRLSASSRSKFSLLTLDVERGSSLSASSRSDDLSLRSPGVSFATSPHWPRPLEGLFLPPISSPGSPSIAASTSDLEASKDLSAQKRVFGGSSRPLTRRNSDTMTKIKDWHEVYSSETVNTPIKNARRSADSVHKIRKSGSKVGLHSAEVQSVVRDQSNPQHLRNQKTPTSSSLPGHGRNLKQSVINYDTKPRHITRTKHPLPAPNPRDKSYTDRRSRSQGRKKPSKGNSSGGSRSVADLTSLKDDNVQQSSAGYHKKSMLSTVRLHHIEQIPYNKTQDLRKRHETRQVQASKSAQTPTRDRNVHELKKPRSAGNRLGVEAPEAPPSTRSKLSAEKSAVFRFGDYHDPVNEDAANTKMN</sequence>
<feature type="compositionally biased region" description="Polar residues" evidence="1">
    <location>
        <begin position="481"/>
        <end position="497"/>
    </location>
</feature>
<feature type="compositionally biased region" description="Polar residues" evidence="1">
    <location>
        <begin position="1035"/>
        <end position="1045"/>
    </location>
</feature>
<reference evidence="3" key="1">
    <citation type="submission" date="2025-08" db="UniProtKB">
        <authorList>
            <consortium name="RefSeq"/>
        </authorList>
    </citation>
    <scope>IDENTIFICATION</scope>
    <source>
        <tissue evidence="3">Whole organism</tissue>
    </source>
</reference>
<feature type="compositionally biased region" description="Polar residues" evidence="1">
    <location>
        <begin position="505"/>
        <end position="519"/>
    </location>
</feature>